<dbReference type="GO" id="GO:0044528">
    <property type="term" value="P:regulation of mitochondrial mRNA stability"/>
    <property type="evidence" value="ECO:0007669"/>
    <property type="project" value="TreeGrafter"/>
</dbReference>
<dbReference type="GO" id="GO:1901259">
    <property type="term" value="P:chloroplast rRNA processing"/>
    <property type="evidence" value="ECO:0007669"/>
    <property type="project" value="TreeGrafter"/>
</dbReference>
<gene>
    <name evidence="2" type="ORF">HYH02_006898</name>
</gene>
<feature type="region of interest" description="Disordered" evidence="1">
    <location>
        <begin position="308"/>
        <end position="340"/>
    </location>
</feature>
<dbReference type="PANTHER" id="PTHR21228:SF40">
    <property type="entry name" value="LD45607P"/>
    <property type="match status" value="1"/>
</dbReference>
<dbReference type="AlphaFoldDB" id="A0A836B626"/>
<evidence type="ECO:0000313" key="2">
    <source>
        <dbReference type="EMBL" id="KAG2448314.1"/>
    </source>
</evidence>
<dbReference type="GO" id="GO:0005759">
    <property type="term" value="C:mitochondrial matrix"/>
    <property type="evidence" value="ECO:0007669"/>
    <property type="project" value="TreeGrafter"/>
</dbReference>
<comment type="caution">
    <text evidence="2">The sequence shown here is derived from an EMBL/GenBank/DDBJ whole genome shotgun (WGS) entry which is preliminary data.</text>
</comment>
<dbReference type="EMBL" id="JAEHOD010000018">
    <property type="protein sequence ID" value="KAG2448314.1"/>
    <property type="molecule type" value="Genomic_DNA"/>
</dbReference>
<proteinExistence type="predicted"/>
<reference evidence="2" key="1">
    <citation type="journal article" date="2020" name="bioRxiv">
        <title>Comparative genomics of Chlamydomonas.</title>
        <authorList>
            <person name="Craig R.J."/>
            <person name="Hasan A.R."/>
            <person name="Ness R.W."/>
            <person name="Keightley P.D."/>
        </authorList>
    </citation>
    <scope>NUCLEOTIDE SEQUENCE</scope>
    <source>
        <strain evidence="2">CCAP 11/173</strain>
    </source>
</reference>
<feature type="region of interest" description="Disordered" evidence="1">
    <location>
        <begin position="258"/>
        <end position="284"/>
    </location>
</feature>
<dbReference type="InterPro" id="IPR050870">
    <property type="entry name" value="FAST_kinase"/>
</dbReference>
<name>A0A836B626_9CHLO</name>
<dbReference type="PANTHER" id="PTHR21228">
    <property type="entry name" value="FAST LEU-RICH DOMAIN-CONTAINING"/>
    <property type="match status" value="1"/>
</dbReference>
<dbReference type="GO" id="GO:0009507">
    <property type="term" value="C:chloroplast"/>
    <property type="evidence" value="ECO:0007669"/>
    <property type="project" value="GOC"/>
</dbReference>
<evidence type="ECO:0000313" key="3">
    <source>
        <dbReference type="Proteomes" id="UP000613740"/>
    </source>
</evidence>
<evidence type="ECO:0000256" key="1">
    <source>
        <dbReference type="SAM" id="MobiDB-lite"/>
    </source>
</evidence>
<dbReference type="GO" id="GO:0003723">
    <property type="term" value="F:RNA binding"/>
    <property type="evidence" value="ECO:0007669"/>
    <property type="project" value="TreeGrafter"/>
</dbReference>
<dbReference type="OrthoDB" id="536711at2759"/>
<feature type="region of interest" description="Disordered" evidence="1">
    <location>
        <begin position="816"/>
        <end position="864"/>
    </location>
</feature>
<dbReference type="Proteomes" id="UP000613740">
    <property type="component" value="Unassembled WGS sequence"/>
</dbReference>
<keyword evidence="3" id="KW-1185">Reference proteome</keyword>
<accession>A0A836B626</accession>
<protein>
    <submittedName>
        <fullName evidence="2">Uncharacterized protein</fullName>
    </submittedName>
</protein>
<sequence>MTARTWQQLAELAHANAPSFNHVHISALVCRLPKLVPSPHSLEASERGRFSRFLGEVSELVAQRLPTFDPRAVANVLWAVCKLGYSPAPPLLNQFLFEAYVRMDKFNAQELANLSWALATLAAMGRQPVPAWLRKFMAAAGPHVNSLKPQELAHMAWALSRLCPTPEGSQAVAAAGGAAMPAYSSAGSPYAESLPALVSALCRRAAACMHRFTNGELVMAVTALHRLDPAAARSLAAAALPHLLRACSLPPAGAASSAGGCDSRGVRASASSSNPPPPSSSSWRCDLSGQDLANMWFVLGRSVVLADPPPAGPGAGSAGKGQEPAAPGRGSPAAAAVEAAAPPAPVPRHHLYALVEVTGRSAHLLTAQGLCMVLVAFARLQMRPSADTARALLQRFHQVLPAQSSFQAVSVSLWALARLDLRPGAATMELLLHCAALQAPAAKPHELLALLWALTRLGFCPPAACLGRLGARLAVLAPLLRPHGLQVVVAAYSAFGARLPQGVRDAVLAAAGAHIGGATTPTGRASAEAGVRRRLGGLEDVRQPAEMAVAQKEANEEVRGPRGMTASLDVFAELQPSSAVRLLATLAGVSVRWAPSSRGRAAAKHSAAQLRARLAPRRHALTRGLQRATGGHLAGLSTDALCALLLSLSRLRMRPRAAYLVELRAVLEARAAQLAPWQAGGLLTALARLRLLPPGAWLQRVLAGLEGSYEQLSGRQLLGLAHALAGLRFRPTATWMAKYLQHCLARQEEWPVDGLRRLLRSLGELGLHLRGRPCLSLQALVRANRGELLHVVGARHRAHKAAAVVAARGLAAARAGRAGRAGGNRDNKGSGVPAGMQGSVVASGDARGVDGRAASHQGPKRRKRVVLRTTDAGATGLGGGVRLQLPGGGSRAAARAMAADAGLMLKRSLCKVCVDLEQCAL</sequence>
<dbReference type="GO" id="GO:0000963">
    <property type="term" value="P:mitochondrial RNA processing"/>
    <property type="evidence" value="ECO:0007669"/>
    <property type="project" value="TreeGrafter"/>
</dbReference>
<organism evidence="2 3">
    <name type="scientific">Chlamydomonas schloesseri</name>
    <dbReference type="NCBI Taxonomy" id="2026947"/>
    <lineage>
        <taxon>Eukaryota</taxon>
        <taxon>Viridiplantae</taxon>
        <taxon>Chlorophyta</taxon>
        <taxon>core chlorophytes</taxon>
        <taxon>Chlorophyceae</taxon>
        <taxon>CS clade</taxon>
        <taxon>Chlamydomonadales</taxon>
        <taxon>Chlamydomonadaceae</taxon>
        <taxon>Chlamydomonas</taxon>
    </lineage>
</organism>
<dbReference type="GO" id="GO:0035770">
    <property type="term" value="C:ribonucleoprotein granule"/>
    <property type="evidence" value="ECO:0007669"/>
    <property type="project" value="TreeGrafter"/>
</dbReference>
<feature type="compositionally biased region" description="Low complexity" evidence="1">
    <location>
        <begin position="324"/>
        <end position="340"/>
    </location>
</feature>